<comment type="similarity">
    <text evidence="1">Belongs to the transglutaminase superfamily. Transglutaminase family.</text>
</comment>
<evidence type="ECO:0000256" key="2">
    <source>
        <dbReference type="SAM" id="MobiDB-lite"/>
    </source>
</evidence>
<dbReference type="InterPro" id="IPR050779">
    <property type="entry name" value="Transglutaminase"/>
</dbReference>
<dbReference type="SUPFAM" id="SSF81296">
    <property type="entry name" value="E set domains"/>
    <property type="match status" value="1"/>
</dbReference>
<gene>
    <name evidence="4" type="ORF">OS493_029710</name>
</gene>
<dbReference type="Gene3D" id="2.60.40.10">
    <property type="entry name" value="Immunoglobulins"/>
    <property type="match status" value="1"/>
</dbReference>
<dbReference type="Pfam" id="PF00868">
    <property type="entry name" value="Transglut_N"/>
    <property type="match status" value="1"/>
</dbReference>
<reference evidence="4" key="1">
    <citation type="submission" date="2023-01" db="EMBL/GenBank/DDBJ databases">
        <title>Genome assembly of the deep-sea coral Lophelia pertusa.</title>
        <authorList>
            <person name="Herrera S."/>
            <person name="Cordes E."/>
        </authorList>
    </citation>
    <scope>NUCLEOTIDE SEQUENCE</scope>
    <source>
        <strain evidence="4">USNM1676648</strain>
        <tissue evidence="4">Polyp</tissue>
    </source>
</reference>
<name>A0A9X0CVR0_9CNID</name>
<dbReference type="GO" id="GO:0003810">
    <property type="term" value="F:protein-glutamine gamma-glutamyltransferase activity"/>
    <property type="evidence" value="ECO:0007669"/>
    <property type="project" value="TreeGrafter"/>
</dbReference>
<protein>
    <recommendedName>
        <fullName evidence="3">Transglutaminase N-terminal domain-containing protein</fullName>
    </recommendedName>
</protein>
<dbReference type="InterPro" id="IPR014756">
    <property type="entry name" value="Ig_E-set"/>
</dbReference>
<feature type="compositionally biased region" description="Polar residues" evidence="2">
    <location>
        <begin position="1"/>
        <end position="23"/>
    </location>
</feature>
<accession>A0A9X0CVR0</accession>
<keyword evidence="5" id="KW-1185">Reference proteome</keyword>
<feature type="domain" description="Transglutaminase N-terminal" evidence="3">
    <location>
        <begin position="147"/>
        <end position="259"/>
    </location>
</feature>
<evidence type="ECO:0000256" key="1">
    <source>
        <dbReference type="ARBA" id="ARBA00005968"/>
    </source>
</evidence>
<dbReference type="OrthoDB" id="437511at2759"/>
<evidence type="ECO:0000313" key="5">
    <source>
        <dbReference type="Proteomes" id="UP001163046"/>
    </source>
</evidence>
<feature type="region of interest" description="Disordered" evidence="2">
    <location>
        <begin position="1"/>
        <end position="49"/>
    </location>
</feature>
<feature type="compositionally biased region" description="Basic and acidic residues" evidence="2">
    <location>
        <begin position="25"/>
        <end position="36"/>
    </location>
</feature>
<comment type="caution">
    <text evidence="4">The sequence shown here is derived from an EMBL/GenBank/DDBJ whole genome shotgun (WGS) entry which is preliminary data.</text>
</comment>
<sequence length="289" mass="33318">MTTFALVHRQTTSGRTDNSTATPVTKEKDDKNIDVQRKRRSQKNHASYAINGGYQKTRYTSQIGLIYLKPIVRYSTSVYFHSKSDFYEEPRSPKDNRAEAERVRCGLLGDGVSGRANVISDKEFRDKNKALTTSNQQKHAEQLIPKDINLHKDENRRNHHTDKYEHSNLIVRRGHSFDVTVTFNRPYEALQDTIILQFAVGYRPQESKGSIIRVPLTKETVYGAWSVKIAQFNRENVRLQVTSAADAVVGRYQFYVETKTSVSGSDKQEEFRYQYPEEIIVLFNPWCKG</sequence>
<evidence type="ECO:0000259" key="3">
    <source>
        <dbReference type="Pfam" id="PF00868"/>
    </source>
</evidence>
<organism evidence="4 5">
    <name type="scientific">Desmophyllum pertusum</name>
    <dbReference type="NCBI Taxonomy" id="174260"/>
    <lineage>
        <taxon>Eukaryota</taxon>
        <taxon>Metazoa</taxon>
        <taxon>Cnidaria</taxon>
        <taxon>Anthozoa</taxon>
        <taxon>Hexacorallia</taxon>
        <taxon>Scleractinia</taxon>
        <taxon>Caryophylliina</taxon>
        <taxon>Caryophylliidae</taxon>
        <taxon>Desmophyllum</taxon>
    </lineage>
</organism>
<dbReference type="PANTHER" id="PTHR11590:SF40">
    <property type="entry name" value="HEMOCYTE PROTEIN-GLUTAMINE GAMMA-GLUTAMYLTRANSFERASE-LIKE PROTEIN"/>
    <property type="match status" value="1"/>
</dbReference>
<dbReference type="PANTHER" id="PTHR11590">
    <property type="entry name" value="PROTEIN-GLUTAMINE GAMMA-GLUTAMYLTRANSFERASE"/>
    <property type="match status" value="1"/>
</dbReference>
<proteinExistence type="inferred from homology"/>
<dbReference type="EMBL" id="MU826380">
    <property type="protein sequence ID" value="KAJ7377351.1"/>
    <property type="molecule type" value="Genomic_DNA"/>
</dbReference>
<dbReference type="InterPro" id="IPR001102">
    <property type="entry name" value="Transglutaminase_N"/>
</dbReference>
<dbReference type="Proteomes" id="UP001163046">
    <property type="component" value="Unassembled WGS sequence"/>
</dbReference>
<evidence type="ECO:0000313" key="4">
    <source>
        <dbReference type="EMBL" id="KAJ7377351.1"/>
    </source>
</evidence>
<dbReference type="AlphaFoldDB" id="A0A9X0CVR0"/>
<dbReference type="InterPro" id="IPR013783">
    <property type="entry name" value="Ig-like_fold"/>
</dbReference>